<keyword evidence="2" id="KW-1185">Reference proteome</keyword>
<evidence type="ECO:0000313" key="1">
    <source>
        <dbReference type="EMBL" id="CAA0094444.1"/>
    </source>
</evidence>
<reference evidence="1 2" key="1">
    <citation type="submission" date="2019-11" db="EMBL/GenBank/DDBJ databases">
        <authorList>
            <person name="Holert J."/>
        </authorList>
    </citation>
    <scope>NUCLEOTIDE SEQUENCE [LARGE SCALE GENOMIC DNA]</scope>
    <source>
        <strain evidence="1">BC8_1</strain>
    </source>
</reference>
<protein>
    <submittedName>
        <fullName evidence="1">Uncharacterized protein</fullName>
    </submittedName>
</protein>
<dbReference type="EMBL" id="CACSIP010000004">
    <property type="protein sequence ID" value="CAA0094444.1"/>
    <property type="molecule type" value="Genomic_DNA"/>
</dbReference>
<gene>
    <name evidence="1" type="ORF">AELLOGFF_02862</name>
</gene>
<proteinExistence type="predicted"/>
<accession>A0A5S9NUX4</accession>
<evidence type="ECO:0000313" key="2">
    <source>
        <dbReference type="Proteomes" id="UP000430146"/>
    </source>
</evidence>
<dbReference type="InterPro" id="IPR027417">
    <property type="entry name" value="P-loop_NTPase"/>
</dbReference>
<sequence length="440" mass="49344">MPVYADHVRWLWRHIAAAPIPELLIIGPVDSGKSSFFKELTLHQPHSHKRVVYRYWDLLRSPGARTSDGFWEQLTGILGLAEPIRSDRLGDVPRLLEEKYPDARVVLTLDHWDDAQENFQAYVDLDALEKLQQWVRNAQRDHFDRVSARLGLIMVTRFPTTDMFVGYIHDHRRDKPGLLRVSGDVERLITNVCSFPFLDAEHSRALVRTLTSTGIEEIVHACGGWPGLLVAVARRVTAAGVDPDLTQINLSDCVGPLLNKTLLPGVAARHNNNERRAWVRILTDIQRGADPVSKYALPVLNASADMETPLPLLRLPSAIRDYLRPEPLMLLDLQSVESTLMASGTSPADLAVAVFHLTNSVRAYFAISGRRVRRWLPTAEHFQVDDPRTPLVVVSDRPAAIIAEPEVLMDVTIVPPEKQTGPTPAHWRIADHDMKGATHS</sequence>
<organism evidence="1 2">
    <name type="scientific">Mycolicibacterium vanbaalenii</name>
    <name type="common">Mycobacterium vanbaalenii</name>
    <dbReference type="NCBI Taxonomy" id="110539"/>
    <lineage>
        <taxon>Bacteria</taxon>
        <taxon>Bacillati</taxon>
        <taxon>Actinomycetota</taxon>
        <taxon>Actinomycetes</taxon>
        <taxon>Mycobacteriales</taxon>
        <taxon>Mycobacteriaceae</taxon>
        <taxon>Mycolicibacterium</taxon>
    </lineage>
</organism>
<dbReference type="AlphaFoldDB" id="A0A5S9NUX4"/>
<dbReference type="Proteomes" id="UP000430146">
    <property type="component" value="Unassembled WGS sequence"/>
</dbReference>
<dbReference type="SUPFAM" id="SSF52540">
    <property type="entry name" value="P-loop containing nucleoside triphosphate hydrolases"/>
    <property type="match status" value="1"/>
</dbReference>
<name>A0A5S9NUX4_MYCVN</name>